<dbReference type="EMBL" id="CAJNBJ010000002">
    <property type="protein sequence ID" value="CAE6730471.1"/>
    <property type="molecule type" value="Genomic_DNA"/>
</dbReference>
<organism evidence="1 2">
    <name type="scientific">Nitrospira defluvii</name>
    <dbReference type="NCBI Taxonomy" id="330214"/>
    <lineage>
        <taxon>Bacteria</taxon>
        <taxon>Pseudomonadati</taxon>
        <taxon>Nitrospirota</taxon>
        <taxon>Nitrospiria</taxon>
        <taxon>Nitrospirales</taxon>
        <taxon>Nitrospiraceae</taxon>
        <taxon>Nitrospira</taxon>
    </lineage>
</organism>
<accession>A0ABM8R368</accession>
<gene>
    <name evidence="1" type="ORF">NSPZN2_100335</name>
</gene>
<dbReference type="Gene3D" id="3.40.50.2020">
    <property type="match status" value="1"/>
</dbReference>
<proteinExistence type="predicted"/>
<dbReference type="Proteomes" id="UP000675880">
    <property type="component" value="Unassembled WGS sequence"/>
</dbReference>
<dbReference type="InterPro" id="IPR029057">
    <property type="entry name" value="PRTase-like"/>
</dbReference>
<evidence type="ECO:0000313" key="1">
    <source>
        <dbReference type="EMBL" id="CAE6730471.1"/>
    </source>
</evidence>
<protein>
    <recommendedName>
        <fullName evidence="3">Orotate phosphoribosyltransferase</fullName>
    </recommendedName>
</protein>
<dbReference type="SUPFAM" id="SSF53271">
    <property type="entry name" value="PRTase-like"/>
    <property type="match status" value="1"/>
</dbReference>
<comment type="caution">
    <text evidence="1">The sequence shown here is derived from an EMBL/GenBank/DDBJ whole genome shotgun (WGS) entry which is preliminary data.</text>
</comment>
<sequence length="256" mass="28648">MTIMLPSIDKPADAATLELVERQRTLYEGPEIDSRLDHLIRETPHPTLSSRDIQQLLRSSRALYFDSHVEVVSGHHTGVYLRFESIARFPDLITRIALNMAEWIVDTFGNDPPDGIITTSSDARLLAQRTSDLLATRLPIRVALTPFNPQTGKIGTDIVHGSVSAGERFLALNDVTTRGMCVNKLGTVVTDHGGQVAGMMVFARRDSGQFPLMAELTSTYPFYFSVDLEMPQWEPADCHLCREKQPLFLWRDLPAL</sequence>
<evidence type="ECO:0000313" key="2">
    <source>
        <dbReference type="Proteomes" id="UP000675880"/>
    </source>
</evidence>
<keyword evidence="2" id="KW-1185">Reference proteome</keyword>
<evidence type="ECO:0008006" key="3">
    <source>
        <dbReference type="Google" id="ProtNLM"/>
    </source>
</evidence>
<name>A0ABM8R368_9BACT</name>
<reference evidence="1 2" key="1">
    <citation type="submission" date="2021-02" db="EMBL/GenBank/DDBJ databases">
        <authorList>
            <person name="Han P."/>
        </authorList>
    </citation>
    <scope>NUCLEOTIDE SEQUENCE [LARGE SCALE GENOMIC DNA]</scope>
    <source>
        <strain evidence="1">Candidatus Nitrospira sp. ZN2</strain>
    </source>
</reference>